<feature type="region of interest" description="Disordered" evidence="1">
    <location>
        <begin position="629"/>
        <end position="693"/>
    </location>
</feature>
<evidence type="ECO:0000256" key="1">
    <source>
        <dbReference type="SAM" id="MobiDB-lite"/>
    </source>
</evidence>
<proteinExistence type="predicted"/>
<keyword evidence="3" id="KW-1185">Reference proteome</keyword>
<dbReference type="AlphaFoldDB" id="A0A074WLJ0"/>
<sequence>MGDIITHHRSLSKGMHRNAFVFESCHLRVHDRRTRPCQHHLAFQHVRSYHITNYMSSKGGSEDVLSSPASREYHETHIISSQMVLLRVIALAGIAALSSASDGDLGTTLSTKYVEHSPGAETTYSTSWRIKNAPTTTKLDGDDDGWTVVSETESIVTETSTANGTIDSRPNNAMLAHRMAMVAAATWGRFPTKPDDETEACANGTTADHVGRYNNSTVNCTALMFGDRWHGWECDEACRVTLADALPAAILSVVGPDQASSDAVQRSIRDTRELFGRPISFLRLARFSNLLRQAEHYLGVLFREGVADIESFNTNLWDHIRTQIERIAAGFHLNPAATNQVTYTIWEFQFHLQAWFDVAFEPAPDPLTPEYFDTIEEYEQYIRRLLERRTLLRHTLDTVTADETEPLLEELYRAQPDLPEELAERLYREIAPPQYDPDGRPPVYEDPPAYEARRYRAEQDLYDSMSRLAEFPPILEEYVRFGRHDSWPTPAPVTNIPGTTMPVSPTVAPTIMPTELPAPPPGTPETSRIDLAEDGMLTIAGSGAWAIAAEISLTLFNHLTTCTPIDLATWTFIPRATSFLAHGRVASWNGHGVEQCFAREISGLGGPSAESVVTQGFKEYELKLELEINPNKPVDKGAPNKGPPEEESPGKGKDKVKDKGKDKSKGKSKSKSKDKSKSKGKGPPSEIPPKGGKKLKKCTLWMILLGWPLFGLCCP</sequence>
<accession>A0A074WLJ0</accession>
<protein>
    <submittedName>
        <fullName evidence="2">Uncharacterized protein</fullName>
    </submittedName>
</protein>
<evidence type="ECO:0000313" key="2">
    <source>
        <dbReference type="EMBL" id="KEQ63291.1"/>
    </source>
</evidence>
<name>A0A074WLJ0_AURM1</name>
<dbReference type="RefSeq" id="XP_040880314.1">
    <property type="nucleotide sequence ID" value="XM_041024649.1"/>
</dbReference>
<gene>
    <name evidence="2" type="ORF">M437DRAFT_65875</name>
</gene>
<dbReference type="HOGENOM" id="CLU_386332_0_0_1"/>
<feature type="compositionally biased region" description="Basic and acidic residues" evidence="1">
    <location>
        <begin position="648"/>
        <end position="677"/>
    </location>
</feature>
<dbReference type="STRING" id="1043003.A0A074WLJ0"/>
<feature type="compositionally biased region" description="Low complexity" evidence="1">
    <location>
        <begin position="681"/>
        <end position="690"/>
    </location>
</feature>
<dbReference type="Proteomes" id="UP000030672">
    <property type="component" value="Unassembled WGS sequence"/>
</dbReference>
<dbReference type="GeneID" id="63918022"/>
<dbReference type="EMBL" id="KL584832">
    <property type="protein sequence ID" value="KEQ63291.1"/>
    <property type="molecule type" value="Genomic_DNA"/>
</dbReference>
<organism evidence="2 3">
    <name type="scientific">Aureobasidium melanogenum (strain CBS 110374)</name>
    <name type="common">Aureobasidium pullulans var. melanogenum</name>
    <dbReference type="NCBI Taxonomy" id="1043003"/>
    <lineage>
        <taxon>Eukaryota</taxon>
        <taxon>Fungi</taxon>
        <taxon>Dikarya</taxon>
        <taxon>Ascomycota</taxon>
        <taxon>Pezizomycotina</taxon>
        <taxon>Dothideomycetes</taxon>
        <taxon>Dothideomycetidae</taxon>
        <taxon>Dothideales</taxon>
        <taxon>Saccotheciaceae</taxon>
        <taxon>Aureobasidium</taxon>
    </lineage>
</organism>
<reference evidence="2 3" key="1">
    <citation type="journal article" date="2014" name="BMC Genomics">
        <title>Genome sequencing of four Aureobasidium pullulans varieties: biotechnological potential, stress tolerance, and description of new species.</title>
        <authorList>
            <person name="Gostin Ar C."/>
            <person name="Ohm R.A."/>
            <person name="Kogej T."/>
            <person name="Sonjak S."/>
            <person name="Turk M."/>
            <person name="Zajc J."/>
            <person name="Zalar P."/>
            <person name="Grube M."/>
            <person name="Sun H."/>
            <person name="Han J."/>
            <person name="Sharma A."/>
            <person name="Chiniquy J."/>
            <person name="Ngan C.Y."/>
            <person name="Lipzen A."/>
            <person name="Barry K."/>
            <person name="Grigoriev I.V."/>
            <person name="Gunde-Cimerman N."/>
        </authorList>
    </citation>
    <scope>NUCLEOTIDE SEQUENCE [LARGE SCALE GENOMIC DNA]</scope>
    <source>
        <strain evidence="2 3">CBS 110374</strain>
    </source>
</reference>
<evidence type="ECO:0000313" key="3">
    <source>
        <dbReference type="Proteomes" id="UP000030672"/>
    </source>
</evidence>